<feature type="compositionally biased region" description="Acidic residues" evidence="5">
    <location>
        <begin position="218"/>
        <end position="227"/>
    </location>
</feature>
<name>A0A0L0D188_THETB</name>
<evidence type="ECO:0000256" key="5">
    <source>
        <dbReference type="SAM" id="MobiDB-lite"/>
    </source>
</evidence>
<feature type="compositionally biased region" description="Basic residues" evidence="5">
    <location>
        <begin position="189"/>
        <end position="203"/>
    </location>
</feature>
<dbReference type="AlphaFoldDB" id="A0A0L0D188"/>
<gene>
    <name evidence="7" type="ORF">AMSG_11585</name>
</gene>
<dbReference type="Pfam" id="PF08507">
    <property type="entry name" value="COPI_assoc"/>
    <property type="match status" value="1"/>
</dbReference>
<keyword evidence="2 6" id="KW-0812">Transmembrane</keyword>
<evidence type="ECO:0000313" key="7">
    <source>
        <dbReference type="EMBL" id="KNC45895.1"/>
    </source>
</evidence>
<evidence type="ECO:0000256" key="3">
    <source>
        <dbReference type="ARBA" id="ARBA00022989"/>
    </source>
</evidence>
<feature type="transmembrane region" description="Helical" evidence="6">
    <location>
        <begin position="77"/>
        <end position="95"/>
    </location>
</feature>
<dbReference type="RefSeq" id="XP_013763183.1">
    <property type="nucleotide sequence ID" value="XM_013907729.1"/>
</dbReference>
<evidence type="ECO:0000313" key="8">
    <source>
        <dbReference type="Proteomes" id="UP000054408"/>
    </source>
</evidence>
<feature type="transmembrane region" description="Helical" evidence="6">
    <location>
        <begin position="12"/>
        <end position="34"/>
    </location>
</feature>
<organism evidence="7 8">
    <name type="scientific">Thecamonas trahens ATCC 50062</name>
    <dbReference type="NCBI Taxonomy" id="461836"/>
    <lineage>
        <taxon>Eukaryota</taxon>
        <taxon>Apusozoa</taxon>
        <taxon>Apusomonadida</taxon>
        <taxon>Apusomonadidae</taxon>
        <taxon>Thecamonas</taxon>
    </lineage>
</organism>
<keyword evidence="3 6" id="KW-1133">Transmembrane helix</keyword>
<evidence type="ECO:0000256" key="1">
    <source>
        <dbReference type="ARBA" id="ARBA00004141"/>
    </source>
</evidence>
<feature type="compositionally biased region" description="Low complexity" evidence="5">
    <location>
        <begin position="169"/>
        <end position="188"/>
    </location>
</feature>
<proteinExistence type="predicted"/>
<feature type="compositionally biased region" description="Low complexity" evidence="5">
    <location>
        <begin position="208"/>
        <end position="217"/>
    </location>
</feature>
<dbReference type="PANTHER" id="PTHR28128">
    <property type="entry name" value="GOLGI APPARATUS MEMBRANE PROTEIN TVP15"/>
    <property type="match status" value="1"/>
</dbReference>
<comment type="subcellular location">
    <subcellularLocation>
        <location evidence="1">Membrane</location>
        <topology evidence="1">Multi-pass membrane protein</topology>
    </subcellularLocation>
</comment>
<feature type="transmembrane region" description="Helical" evidence="6">
    <location>
        <begin position="101"/>
        <end position="121"/>
    </location>
</feature>
<evidence type="ECO:0000256" key="2">
    <source>
        <dbReference type="ARBA" id="ARBA00022692"/>
    </source>
</evidence>
<dbReference type="PANTHER" id="PTHR28128:SF1">
    <property type="entry name" value="GOLGI APPARATUS MEMBRANE PROTEIN TVP15"/>
    <property type="match status" value="1"/>
</dbReference>
<evidence type="ECO:0000256" key="4">
    <source>
        <dbReference type="ARBA" id="ARBA00023136"/>
    </source>
</evidence>
<feature type="transmembrane region" description="Helical" evidence="6">
    <location>
        <begin position="46"/>
        <end position="65"/>
    </location>
</feature>
<sequence length="227" mass="24230">MAVNNETKLGNVLNIIIAVMNIAVAILIGTYAVIELIIPAEEIRSVVVGVFLVLFCLIIISSEFVRPMLFYTFGGCIRDYFGMGVLLIFLGALALGEEDFALVTAVVSFVWGCVNVLFQFLPIPRHSPLFATQASIDFIDGKLHMVGSAKMAAIEKKAAKKSSKKGASKGKPAPVKKASKKSSTSASKKASKKTSKKTSKKAKQPVPSTASLTTVSDSDSDSDEYSS</sequence>
<dbReference type="EMBL" id="GL349433">
    <property type="protein sequence ID" value="KNC45895.1"/>
    <property type="molecule type" value="Genomic_DNA"/>
</dbReference>
<dbReference type="GO" id="GO:0016020">
    <property type="term" value="C:membrane"/>
    <property type="evidence" value="ECO:0007669"/>
    <property type="project" value="UniProtKB-SubCell"/>
</dbReference>
<feature type="region of interest" description="Disordered" evidence="5">
    <location>
        <begin position="160"/>
        <end position="227"/>
    </location>
</feature>
<reference evidence="7 8" key="1">
    <citation type="submission" date="2010-05" db="EMBL/GenBank/DDBJ databases">
        <title>The Genome Sequence of Thecamonas trahens ATCC 50062.</title>
        <authorList>
            <consortium name="The Broad Institute Genome Sequencing Platform"/>
            <person name="Russ C."/>
            <person name="Cuomo C."/>
            <person name="Shea T."/>
            <person name="Young S.K."/>
            <person name="Zeng Q."/>
            <person name="Koehrsen M."/>
            <person name="Haas B."/>
            <person name="Borodovsky M."/>
            <person name="Guigo R."/>
            <person name="Alvarado L."/>
            <person name="Berlin A."/>
            <person name="Bochicchio J."/>
            <person name="Borenstein D."/>
            <person name="Chapman S."/>
            <person name="Chen Z."/>
            <person name="Freedman E."/>
            <person name="Gellesch M."/>
            <person name="Goldberg J."/>
            <person name="Griggs A."/>
            <person name="Gujja S."/>
            <person name="Heilman E."/>
            <person name="Heiman D."/>
            <person name="Hepburn T."/>
            <person name="Howarth C."/>
            <person name="Jen D."/>
            <person name="Larson L."/>
            <person name="Mehta T."/>
            <person name="Park D."/>
            <person name="Pearson M."/>
            <person name="Roberts A."/>
            <person name="Saif S."/>
            <person name="Shenoy N."/>
            <person name="Sisk P."/>
            <person name="Stolte C."/>
            <person name="Sykes S."/>
            <person name="Thomson T."/>
            <person name="Walk T."/>
            <person name="White J."/>
            <person name="Yandava C."/>
            <person name="Burger G."/>
            <person name="Gray M.W."/>
            <person name="Holland P.W.H."/>
            <person name="King N."/>
            <person name="Lang F.B.F."/>
            <person name="Roger A.J."/>
            <person name="Ruiz-Trillo I."/>
            <person name="Lander E."/>
            <person name="Nusbaum C."/>
        </authorList>
    </citation>
    <scope>NUCLEOTIDE SEQUENCE [LARGE SCALE GENOMIC DNA]</scope>
    <source>
        <strain evidence="7 8">ATCC 50062</strain>
    </source>
</reference>
<keyword evidence="8" id="KW-1185">Reference proteome</keyword>
<keyword evidence="4 6" id="KW-0472">Membrane</keyword>
<evidence type="ECO:0000256" key="6">
    <source>
        <dbReference type="SAM" id="Phobius"/>
    </source>
</evidence>
<protein>
    <submittedName>
        <fullName evidence="7">Uncharacterized protein</fullName>
    </submittedName>
</protein>
<dbReference type="GeneID" id="25569500"/>
<accession>A0A0L0D188</accession>
<dbReference type="Proteomes" id="UP000054408">
    <property type="component" value="Unassembled WGS sequence"/>
</dbReference>
<dbReference type="InterPro" id="IPR013714">
    <property type="entry name" value="Golgi_TVP15"/>
</dbReference>